<evidence type="ECO:0000313" key="2">
    <source>
        <dbReference type="EMBL" id="MDF8265792.1"/>
    </source>
</evidence>
<evidence type="ECO:0000256" key="1">
    <source>
        <dbReference type="SAM" id="MobiDB-lite"/>
    </source>
</evidence>
<name>A0ABT6CA60_9MICO</name>
<dbReference type="Proteomes" id="UP001528912">
    <property type="component" value="Unassembled WGS sequence"/>
</dbReference>
<accession>A0ABT6CA60</accession>
<dbReference type="EMBL" id="JAROAV010000043">
    <property type="protein sequence ID" value="MDF8265792.1"/>
    <property type="molecule type" value="Genomic_DNA"/>
</dbReference>
<comment type="caution">
    <text evidence="2">The sequence shown here is derived from an EMBL/GenBank/DDBJ whole genome shotgun (WGS) entry which is preliminary data.</text>
</comment>
<dbReference type="RefSeq" id="WP_277193075.1">
    <property type="nucleotide sequence ID" value="NZ_JAROAV010000043.1"/>
</dbReference>
<reference evidence="2 3" key="1">
    <citation type="submission" date="2023-03" db="EMBL/GenBank/DDBJ databases">
        <title>YIM 133296 draft genome.</title>
        <authorList>
            <person name="Xiong L."/>
        </authorList>
    </citation>
    <scope>NUCLEOTIDE SEQUENCE [LARGE SCALE GENOMIC DNA]</scope>
    <source>
        <strain evidence="2 3">YIM 133296</strain>
    </source>
</reference>
<proteinExistence type="predicted"/>
<organism evidence="2 3">
    <name type="scientific">Luteipulveratus flavus</name>
    <dbReference type="NCBI Taxonomy" id="3031728"/>
    <lineage>
        <taxon>Bacteria</taxon>
        <taxon>Bacillati</taxon>
        <taxon>Actinomycetota</taxon>
        <taxon>Actinomycetes</taxon>
        <taxon>Micrococcales</taxon>
        <taxon>Dermacoccaceae</taxon>
        <taxon>Luteipulveratus</taxon>
    </lineage>
</organism>
<feature type="compositionally biased region" description="Basic and acidic residues" evidence="1">
    <location>
        <begin position="46"/>
        <end position="56"/>
    </location>
</feature>
<evidence type="ECO:0000313" key="3">
    <source>
        <dbReference type="Proteomes" id="UP001528912"/>
    </source>
</evidence>
<gene>
    <name evidence="2" type="ORF">P4R38_16215</name>
</gene>
<protein>
    <submittedName>
        <fullName evidence="2">Uncharacterized protein</fullName>
    </submittedName>
</protein>
<feature type="compositionally biased region" description="Basic and acidic residues" evidence="1">
    <location>
        <begin position="130"/>
        <end position="140"/>
    </location>
</feature>
<keyword evidence="3" id="KW-1185">Reference proteome</keyword>
<feature type="region of interest" description="Disordered" evidence="1">
    <location>
        <begin position="112"/>
        <end position="157"/>
    </location>
</feature>
<feature type="compositionally biased region" description="Acidic residues" evidence="1">
    <location>
        <begin position="142"/>
        <end position="157"/>
    </location>
</feature>
<feature type="region of interest" description="Disordered" evidence="1">
    <location>
        <begin position="25"/>
        <end position="66"/>
    </location>
</feature>
<sequence>MTRPPDESDPTPSVSDEAMRLMEALAGLTAAHRSPQSEPDAASSGRAERDATRAPEDSAEPACACSTPVVESVCGVCPICRGVALLHSIQPETMERVADLLGMVAGSLQAVAADRRESRAGAEAPVEPEGPARERGRQETVDVVDADADEQPGPDDV</sequence>